<organism evidence="11 12">
    <name type="scientific">Xylocopa violacea</name>
    <name type="common">Violet carpenter bee</name>
    <name type="synonym">Apis violacea</name>
    <dbReference type="NCBI Taxonomy" id="135666"/>
    <lineage>
        <taxon>Eukaryota</taxon>
        <taxon>Metazoa</taxon>
        <taxon>Ecdysozoa</taxon>
        <taxon>Arthropoda</taxon>
        <taxon>Hexapoda</taxon>
        <taxon>Insecta</taxon>
        <taxon>Pterygota</taxon>
        <taxon>Neoptera</taxon>
        <taxon>Endopterygota</taxon>
        <taxon>Hymenoptera</taxon>
        <taxon>Apocrita</taxon>
        <taxon>Aculeata</taxon>
        <taxon>Apoidea</taxon>
        <taxon>Anthophila</taxon>
        <taxon>Apidae</taxon>
        <taxon>Xylocopa</taxon>
        <taxon>Xylocopa</taxon>
    </lineage>
</organism>
<evidence type="ECO:0000313" key="12">
    <source>
        <dbReference type="Proteomes" id="UP001642520"/>
    </source>
</evidence>
<keyword evidence="3" id="KW-0820">tRNA-binding</keyword>
<protein>
    <recommendedName>
        <fullName evidence="2">alanine--tRNA ligase</fullName>
        <ecNumber evidence="2">6.1.1.7</ecNumber>
    </recommendedName>
</protein>
<evidence type="ECO:0000256" key="5">
    <source>
        <dbReference type="ARBA" id="ARBA00022741"/>
    </source>
</evidence>
<keyword evidence="5" id="KW-0547">Nucleotide-binding</keyword>
<name>A0ABP1PEM9_XYLVO</name>
<dbReference type="PROSITE" id="PS50860">
    <property type="entry name" value="AA_TRNA_LIGASE_II_ALA"/>
    <property type="match status" value="1"/>
</dbReference>
<dbReference type="InterPro" id="IPR018164">
    <property type="entry name" value="Ala-tRNA-synth_IIc_N"/>
</dbReference>
<proteinExistence type="inferred from homology"/>
<keyword evidence="4" id="KW-0436">Ligase</keyword>
<evidence type="ECO:0000256" key="1">
    <source>
        <dbReference type="ARBA" id="ARBA00008226"/>
    </source>
</evidence>
<dbReference type="InterPro" id="IPR050058">
    <property type="entry name" value="Ala-tRNA_ligase"/>
</dbReference>
<dbReference type="SUPFAM" id="SSF101353">
    <property type="entry name" value="Putative anticodon-binding domain of alanyl-tRNA synthetase (AlaRS)"/>
    <property type="match status" value="1"/>
</dbReference>
<evidence type="ECO:0000256" key="9">
    <source>
        <dbReference type="ARBA" id="ARBA00023146"/>
    </source>
</evidence>
<sequence length="892" mass="101468">MNYVLSRRMYSSGILSTIPKNAKLIRNEFLKYFEEDLGHTFIRSSPVISCNDHSLALVNAGMNQFKGVFLNYYDPPVTKVTNSQKCIRISGKHNDLDIVGNDSYHHTFFEMLGNWSFGDYFKEEACRYAWNLLTKHYGINEELLYVTYFGGDENLELPPDLECRDIWLSIGVRKDKVLPFGFKENFWEMGISGPCGPCTEIHVDRTKNFKNRSMQINKGYADLTELWNIVFIQYERLPNGTIVPLPKHHVDTGMGFERLVALLQGKQSNYDTDLFQPLFKSIQKYTNAPEYKGTLDNTNKLDCGYRMLADHSRMITVALADGVIPADNNKLRKILRKSFDIGKGVFKKYGILSELSYAVAESLGDVYPELQNNLHKVQRIIKFEETLYTNLQHSSSKQWMKIVEMYPELKSVTKCSGPGLVSGYIYLQRTLRSLKGDTLPENVAFKLYDAHGLSAETIRELAEIKSLHFDEAAFREKLESLRNRSRAGLENSEITALKKSLKVLEKNSLPRTDDSFIYKYALNGKNYEFPEIESKILALIINGNVILNKSTKSDIFPAINEGVRDNCIELGNDNVIMDKVGIILDKTLLYSLRGGQVSDKGVIRMKNCNFNVLSVLKIDGYVIHYGQLLLTHVKELVAELENRNHCVVSIESTLRTGAMQHHTAAHLLSACLQQIMEIVNERNSLIRPDSLQCQYHAYAGKPKITELRKIEKLINNIIKDDVPVTAKELNAWELLADNSITLTPGEIYPYKGIRVVEINSDNLKSKDACYGTHVLRTGELEYFCLTDYSSSSLHFTLKAVVGPLATSAKVVGENIKLQISNLENKLRNKKITYEIYQSISNEIKEGMNESSVIPIPFLVKNECLLKLHNLNLKAKTQMKKIKQGQEVGEEKW</sequence>
<evidence type="ECO:0000256" key="6">
    <source>
        <dbReference type="ARBA" id="ARBA00022840"/>
    </source>
</evidence>
<keyword evidence="12" id="KW-1185">Reference proteome</keyword>
<reference evidence="11 12" key="1">
    <citation type="submission" date="2024-08" db="EMBL/GenBank/DDBJ databases">
        <authorList>
            <person name="Will J Nash"/>
            <person name="Angela Man"/>
            <person name="Seanna McTaggart"/>
            <person name="Kendall Baker"/>
            <person name="Tom Barker"/>
            <person name="Leah Catchpole"/>
            <person name="Alex Durrant"/>
            <person name="Karim Gharbi"/>
            <person name="Naomi Irish"/>
            <person name="Gemy Kaithakottil"/>
            <person name="Debby Ku"/>
            <person name="Aaliyah Providence"/>
            <person name="Felix Shaw"/>
            <person name="David Swarbreck"/>
            <person name="Chris Watkins"/>
            <person name="Ann M. McCartney"/>
            <person name="Giulio Formenti"/>
            <person name="Alice Mouton"/>
            <person name="Noel Vella"/>
            <person name="Bjorn M von Reumont"/>
            <person name="Adriana Vella"/>
            <person name="Wilfried Haerty"/>
        </authorList>
    </citation>
    <scope>NUCLEOTIDE SEQUENCE [LARGE SCALE GENOMIC DNA]</scope>
</reference>
<evidence type="ECO:0000259" key="10">
    <source>
        <dbReference type="PROSITE" id="PS50860"/>
    </source>
</evidence>
<evidence type="ECO:0000256" key="4">
    <source>
        <dbReference type="ARBA" id="ARBA00022598"/>
    </source>
</evidence>
<dbReference type="Proteomes" id="UP001642520">
    <property type="component" value="Unassembled WGS sequence"/>
</dbReference>
<comment type="caution">
    <text evidence="11">The sequence shown here is derived from an EMBL/GenBank/DDBJ whole genome shotgun (WGS) entry which is preliminary data.</text>
</comment>
<gene>
    <name evidence="11" type="ORF">XYLVIOL_LOCUS10444</name>
</gene>
<dbReference type="Gene3D" id="2.40.30.130">
    <property type="match status" value="1"/>
</dbReference>
<evidence type="ECO:0000256" key="8">
    <source>
        <dbReference type="ARBA" id="ARBA00022917"/>
    </source>
</evidence>
<dbReference type="PRINTS" id="PR00980">
    <property type="entry name" value="TRNASYNTHALA"/>
</dbReference>
<dbReference type="Pfam" id="PF01411">
    <property type="entry name" value="tRNA-synt_2c"/>
    <property type="match status" value="2"/>
</dbReference>
<evidence type="ECO:0000256" key="3">
    <source>
        <dbReference type="ARBA" id="ARBA00022555"/>
    </source>
</evidence>
<accession>A0ABP1PEM9</accession>
<dbReference type="InterPro" id="IPR018162">
    <property type="entry name" value="Ala-tRNA-ligase_IIc_anticod-bd"/>
</dbReference>
<keyword evidence="8" id="KW-0648">Protein biosynthesis</keyword>
<dbReference type="PANTHER" id="PTHR11777:SF9">
    <property type="entry name" value="ALANINE--TRNA LIGASE, CYTOPLASMIC"/>
    <property type="match status" value="1"/>
</dbReference>
<keyword evidence="6" id="KW-0067">ATP-binding</keyword>
<evidence type="ECO:0000313" key="11">
    <source>
        <dbReference type="EMBL" id="CAL7951272.1"/>
    </source>
</evidence>
<dbReference type="PANTHER" id="PTHR11777">
    <property type="entry name" value="ALANYL-TRNA SYNTHETASE"/>
    <property type="match status" value="1"/>
</dbReference>
<dbReference type="SUPFAM" id="SSF55186">
    <property type="entry name" value="ThrRS/AlaRS common domain"/>
    <property type="match status" value="1"/>
</dbReference>
<dbReference type="CDD" id="cd00673">
    <property type="entry name" value="AlaRS_core"/>
    <property type="match status" value="1"/>
</dbReference>
<dbReference type="InterPro" id="IPR018165">
    <property type="entry name" value="Ala-tRNA-synth_IIc_core"/>
</dbReference>
<dbReference type="SUPFAM" id="SSF55681">
    <property type="entry name" value="Class II aaRS and biotin synthetases"/>
    <property type="match status" value="1"/>
</dbReference>
<evidence type="ECO:0000256" key="7">
    <source>
        <dbReference type="ARBA" id="ARBA00022884"/>
    </source>
</evidence>
<dbReference type="Gene3D" id="3.30.980.10">
    <property type="entry name" value="Threonyl-trna Synthetase, Chain A, domain 2"/>
    <property type="match status" value="1"/>
</dbReference>
<dbReference type="EMBL" id="CAXAJV020001301">
    <property type="protein sequence ID" value="CAL7951272.1"/>
    <property type="molecule type" value="Genomic_DNA"/>
</dbReference>
<dbReference type="EC" id="6.1.1.7" evidence="2"/>
<dbReference type="InterPro" id="IPR045864">
    <property type="entry name" value="aa-tRNA-synth_II/BPL/LPL"/>
</dbReference>
<dbReference type="InterPro" id="IPR002318">
    <property type="entry name" value="Ala-tRNA-lgiase_IIc"/>
</dbReference>
<dbReference type="Gene3D" id="3.30.930.10">
    <property type="entry name" value="Bira Bifunctional Protein, Domain 2"/>
    <property type="match status" value="1"/>
</dbReference>
<comment type="similarity">
    <text evidence="1">Belongs to the class-II aminoacyl-tRNA synthetase family.</text>
</comment>
<keyword evidence="9" id="KW-0030">Aminoacyl-tRNA synthetase</keyword>
<dbReference type="InterPro" id="IPR009000">
    <property type="entry name" value="Transl_B-barrel_sf"/>
</dbReference>
<dbReference type="SUPFAM" id="SSF50447">
    <property type="entry name" value="Translation proteins"/>
    <property type="match status" value="1"/>
</dbReference>
<feature type="domain" description="Alanyl-transfer RNA synthetases family profile" evidence="10">
    <location>
        <begin position="20"/>
        <end position="790"/>
    </location>
</feature>
<evidence type="ECO:0000256" key="2">
    <source>
        <dbReference type="ARBA" id="ARBA00013168"/>
    </source>
</evidence>
<dbReference type="InterPro" id="IPR018163">
    <property type="entry name" value="Thr/Ala-tRNA-synth_IIc_edit"/>
</dbReference>
<keyword evidence="7" id="KW-0694">RNA-binding</keyword>